<evidence type="ECO:0000313" key="1">
    <source>
        <dbReference type="EMBL" id="KGK57054.1"/>
    </source>
</evidence>
<dbReference type="AlphaFoldDB" id="A0AB34P6G0"/>
<protein>
    <submittedName>
        <fullName evidence="1">Uncharacterized protein</fullName>
    </submittedName>
</protein>
<name>A0AB34P6G0_9XANT</name>
<sequence>MIHAPLCIISVLASDGNNCFRETVAAFLDSINNSSALGICQGTHVLQQFSSAVFSLSRKLALEI</sequence>
<organism evidence="1 2">
    <name type="scientific">Xanthomonas cannabis pv. phaseoli</name>
    <dbReference type="NCBI Taxonomy" id="1885902"/>
    <lineage>
        <taxon>Bacteria</taxon>
        <taxon>Pseudomonadati</taxon>
        <taxon>Pseudomonadota</taxon>
        <taxon>Gammaproteobacteria</taxon>
        <taxon>Lysobacterales</taxon>
        <taxon>Lysobacteraceae</taxon>
        <taxon>Xanthomonas</taxon>
    </lineage>
</organism>
<proteinExistence type="predicted"/>
<accession>A0AB34P6G0</accession>
<dbReference type="EMBL" id="JRQI01000063">
    <property type="protein sequence ID" value="KGK57054.1"/>
    <property type="molecule type" value="Genomic_DNA"/>
</dbReference>
<comment type="caution">
    <text evidence="1">The sequence shown here is derived from an EMBL/GenBank/DDBJ whole genome shotgun (WGS) entry which is preliminary data.</text>
</comment>
<dbReference type="Proteomes" id="UP000029879">
    <property type="component" value="Unassembled WGS sequence"/>
</dbReference>
<evidence type="ECO:0000313" key="2">
    <source>
        <dbReference type="Proteomes" id="UP000029879"/>
    </source>
</evidence>
<gene>
    <name evidence="1" type="ORF">NC00_14610</name>
</gene>
<reference evidence="1 2" key="1">
    <citation type="submission" date="2014-10" db="EMBL/GenBank/DDBJ databases">
        <title>Genome sequence of a Xanthomonas strain that is pathogenic on beans.</title>
        <authorList>
            <person name="Aritua V."/>
            <person name="Sapp M."/>
            <person name="Harrison J."/>
            <person name="Smith J."/>
            <person name="Studholme D."/>
        </authorList>
    </citation>
    <scope>NUCLEOTIDE SEQUENCE [LARGE SCALE GENOMIC DNA]</scope>
    <source>
        <strain evidence="1 2">Nyagatare</strain>
    </source>
</reference>